<reference evidence="2 3" key="1">
    <citation type="submission" date="2017-11" db="EMBL/GenBank/DDBJ databases">
        <title>De novo assembly and phasing of dikaryotic genomes from two isolates of Puccinia coronata f. sp. avenae, the causal agent of oat crown rust.</title>
        <authorList>
            <person name="Miller M.E."/>
            <person name="Zhang Y."/>
            <person name="Omidvar V."/>
            <person name="Sperschneider J."/>
            <person name="Schwessinger B."/>
            <person name="Raley C."/>
            <person name="Palmer J.M."/>
            <person name="Garnica D."/>
            <person name="Upadhyaya N."/>
            <person name="Rathjen J."/>
            <person name="Taylor J.M."/>
            <person name="Park R.F."/>
            <person name="Dodds P.N."/>
            <person name="Hirsch C.D."/>
            <person name="Kianian S.F."/>
            <person name="Figueroa M."/>
        </authorList>
    </citation>
    <scope>NUCLEOTIDE SEQUENCE [LARGE SCALE GENOMIC DNA]</scope>
    <source>
        <strain evidence="2">12NC29</strain>
    </source>
</reference>
<feature type="compositionally biased region" description="Basic and acidic residues" evidence="1">
    <location>
        <begin position="126"/>
        <end position="151"/>
    </location>
</feature>
<dbReference type="Proteomes" id="UP000235388">
    <property type="component" value="Unassembled WGS sequence"/>
</dbReference>
<feature type="compositionally biased region" description="Polar residues" evidence="1">
    <location>
        <begin position="159"/>
        <end position="179"/>
    </location>
</feature>
<evidence type="ECO:0000256" key="1">
    <source>
        <dbReference type="SAM" id="MobiDB-lite"/>
    </source>
</evidence>
<accession>A0A2N5V6A1</accession>
<feature type="region of interest" description="Disordered" evidence="1">
    <location>
        <begin position="56"/>
        <end position="78"/>
    </location>
</feature>
<dbReference type="OrthoDB" id="2506645at2759"/>
<comment type="caution">
    <text evidence="2">The sequence shown here is derived from an EMBL/GenBank/DDBJ whole genome shotgun (WGS) entry which is preliminary data.</text>
</comment>
<protein>
    <submittedName>
        <fullName evidence="2">Uncharacterized protein</fullName>
    </submittedName>
</protein>
<dbReference type="PANTHER" id="PTHR33324:SF2">
    <property type="entry name" value="MYB_SANT-LIKE DNA-BINDING DOMAIN-CONTAINING PROTEIN"/>
    <property type="match status" value="1"/>
</dbReference>
<dbReference type="EMBL" id="PGCJ01000127">
    <property type="protein sequence ID" value="PLW45521.1"/>
    <property type="molecule type" value="Genomic_DNA"/>
</dbReference>
<dbReference type="AlphaFoldDB" id="A0A2N5V6A1"/>
<proteinExistence type="predicted"/>
<evidence type="ECO:0000313" key="2">
    <source>
        <dbReference type="EMBL" id="PLW45521.1"/>
    </source>
</evidence>
<feature type="region of interest" description="Disordered" evidence="1">
    <location>
        <begin position="338"/>
        <end position="371"/>
    </location>
</feature>
<name>A0A2N5V6A1_9BASI</name>
<keyword evidence="3" id="KW-1185">Reference proteome</keyword>
<evidence type="ECO:0000313" key="3">
    <source>
        <dbReference type="Proteomes" id="UP000235388"/>
    </source>
</evidence>
<organism evidence="2 3">
    <name type="scientific">Puccinia coronata f. sp. avenae</name>
    <dbReference type="NCBI Taxonomy" id="200324"/>
    <lineage>
        <taxon>Eukaryota</taxon>
        <taxon>Fungi</taxon>
        <taxon>Dikarya</taxon>
        <taxon>Basidiomycota</taxon>
        <taxon>Pucciniomycotina</taxon>
        <taxon>Pucciniomycetes</taxon>
        <taxon>Pucciniales</taxon>
        <taxon>Pucciniaceae</taxon>
        <taxon>Puccinia</taxon>
    </lineage>
</organism>
<dbReference type="PANTHER" id="PTHR33324">
    <property type="entry name" value="EXPRESSED PROTEIN"/>
    <property type="match status" value="1"/>
</dbReference>
<feature type="region of interest" description="Disordered" evidence="1">
    <location>
        <begin position="105"/>
        <end position="218"/>
    </location>
</feature>
<sequence length="371" mass="40288">MSKRDVCKEVLIYLAKNGFEDQACDWKGVEQQKKFRDSLAFKDQTGQGIIEEAEELQRQVGDPGNESEAESFVAQAKTKTEAMIRKHCPYFYELEPVMGDRPSAAPLAYMERGGGNPGGGGSGDHTNMDEDQGRSDLDLNMHAPSSDDKSLPSDPGLSGEQTQSTRTTQGPAVNQTPGNSQQQSRQPASSQSLQSSRRPGLTSSAPPQVSSSSARKRKTYAKQIASGFLPSKKEMAADRAASNDVARRIAESKERIIKVAGDVALAMSNSNNDGTSSNPRLLELTIKEKELDVKAKELDLSQRRLKANRQRLHAGAFERAKMMQDFIRTGLDLDKARDVTDSLLGPQQEGTNTAAGGPGSPLVEDVTHHND</sequence>
<feature type="compositionally biased region" description="Gly residues" evidence="1">
    <location>
        <begin position="112"/>
        <end position="123"/>
    </location>
</feature>
<feature type="compositionally biased region" description="Low complexity" evidence="1">
    <location>
        <begin position="180"/>
        <end position="213"/>
    </location>
</feature>
<gene>
    <name evidence="2" type="ORF">PCANC_10141</name>
</gene>